<sequence length="232" mass="26341">MQGVKILCVEDNLSLLENIQNMFKPYCTFFAACNGKDALEKIKEEIPDLIISDMVMPVMDGKAFFEICRRDEKLKTIPFLFLTGVQDSKLRRVSIKEGAVDYIFKPFSQTELLLKVYSILSLKVNVKKDFARTITDFINKTAEISSGSKLNSDLPFASAADSKENRICAYKKFGLSSREIEIAELLLKNQTNKQIAKELFIATSTVATHIQHIYEKFGVKSRSEWIQSVMSL</sequence>
<feature type="domain" description="HTH luxR-type" evidence="4">
    <location>
        <begin position="168"/>
        <end position="232"/>
    </location>
</feature>
<dbReference type="STRING" id="869209.Tresu_0145"/>
<reference evidence="7" key="2">
    <citation type="submission" date="2011-04" db="EMBL/GenBank/DDBJ databases">
        <title>The complete genome of chromosome of Treponema succinifaciens DSM 2489.</title>
        <authorList>
            <person name="Lucas S."/>
            <person name="Copeland A."/>
            <person name="Lapidus A."/>
            <person name="Bruce D."/>
            <person name="Goodwin L."/>
            <person name="Pitluck S."/>
            <person name="Peters L."/>
            <person name="Kyrpides N."/>
            <person name="Mavromatis K."/>
            <person name="Ivanova N."/>
            <person name="Ovchinnikova G."/>
            <person name="Teshima H."/>
            <person name="Detter J.C."/>
            <person name="Tapia R."/>
            <person name="Han C."/>
            <person name="Land M."/>
            <person name="Hauser L."/>
            <person name="Markowitz V."/>
            <person name="Cheng J.-F."/>
            <person name="Hugenholtz P."/>
            <person name="Woyke T."/>
            <person name="Wu D."/>
            <person name="Gronow S."/>
            <person name="Wellnitz S."/>
            <person name="Brambilla E."/>
            <person name="Klenk H.-P."/>
            <person name="Eisen J.A."/>
        </authorList>
    </citation>
    <scope>NUCLEOTIDE SEQUENCE [LARGE SCALE GENOMIC DNA]</scope>
    <source>
        <strain evidence="7">ATCC 33096 / DSM 2489 / 6091</strain>
    </source>
</reference>
<evidence type="ECO:0000259" key="5">
    <source>
        <dbReference type="PROSITE" id="PS50110"/>
    </source>
</evidence>
<evidence type="ECO:0000256" key="3">
    <source>
        <dbReference type="PROSITE-ProRule" id="PRU00169"/>
    </source>
</evidence>
<accession>F2NV07</accession>
<organism evidence="6 7">
    <name type="scientific">Treponema succinifaciens (strain ATCC 33096 / DSM 2489 / 6091)</name>
    <dbReference type="NCBI Taxonomy" id="869209"/>
    <lineage>
        <taxon>Bacteria</taxon>
        <taxon>Pseudomonadati</taxon>
        <taxon>Spirochaetota</taxon>
        <taxon>Spirochaetia</taxon>
        <taxon>Spirochaetales</taxon>
        <taxon>Treponemataceae</taxon>
        <taxon>Treponema</taxon>
    </lineage>
</organism>
<dbReference type="InterPro" id="IPR011006">
    <property type="entry name" value="CheY-like_superfamily"/>
</dbReference>
<dbReference type="PRINTS" id="PR00038">
    <property type="entry name" value="HTHLUXR"/>
</dbReference>
<dbReference type="PANTHER" id="PTHR44591">
    <property type="entry name" value="STRESS RESPONSE REGULATOR PROTEIN 1"/>
    <property type="match status" value="1"/>
</dbReference>
<dbReference type="SUPFAM" id="SSF52172">
    <property type="entry name" value="CheY-like"/>
    <property type="match status" value="1"/>
</dbReference>
<dbReference type="Proteomes" id="UP000006852">
    <property type="component" value="Chromosome"/>
</dbReference>
<dbReference type="InterPro" id="IPR050595">
    <property type="entry name" value="Bact_response_regulator"/>
</dbReference>
<dbReference type="PANTHER" id="PTHR44591:SF3">
    <property type="entry name" value="RESPONSE REGULATORY DOMAIN-CONTAINING PROTEIN"/>
    <property type="match status" value="1"/>
</dbReference>
<dbReference type="SMART" id="SM00421">
    <property type="entry name" value="HTH_LUXR"/>
    <property type="match status" value="1"/>
</dbReference>
<evidence type="ECO:0000313" key="7">
    <source>
        <dbReference type="Proteomes" id="UP000006852"/>
    </source>
</evidence>
<evidence type="ECO:0000256" key="1">
    <source>
        <dbReference type="ARBA" id="ARBA00022553"/>
    </source>
</evidence>
<evidence type="ECO:0000313" key="6">
    <source>
        <dbReference type="EMBL" id="AEB13111.1"/>
    </source>
</evidence>
<evidence type="ECO:0000256" key="2">
    <source>
        <dbReference type="ARBA" id="ARBA00023125"/>
    </source>
</evidence>
<dbReference type="Pfam" id="PF00196">
    <property type="entry name" value="GerE"/>
    <property type="match status" value="1"/>
</dbReference>
<dbReference type="Gene3D" id="1.10.10.10">
    <property type="entry name" value="Winged helix-like DNA-binding domain superfamily/Winged helix DNA-binding domain"/>
    <property type="match status" value="1"/>
</dbReference>
<dbReference type="HOGENOM" id="CLU_000445_90_4_12"/>
<name>F2NV07_TRES6</name>
<dbReference type="InterPro" id="IPR000792">
    <property type="entry name" value="Tscrpt_reg_LuxR_C"/>
</dbReference>
<feature type="domain" description="Response regulatory" evidence="5">
    <location>
        <begin position="5"/>
        <end position="120"/>
    </location>
</feature>
<dbReference type="eggNOG" id="COG2197">
    <property type="taxonomic scope" value="Bacteria"/>
</dbReference>
<dbReference type="KEGG" id="tsu:Tresu_0145"/>
<dbReference type="GO" id="GO:0006355">
    <property type="term" value="P:regulation of DNA-templated transcription"/>
    <property type="evidence" value="ECO:0007669"/>
    <property type="project" value="InterPro"/>
</dbReference>
<keyword evidence="7" id="KW-1185">Reference proteome</keyword>
<evidence type="ECO:0000259" key="4">
    <source>
        <dbReference type="PROSITE" id="PS50043"/>
    </source>
</evidence>
<dbReference type="PROSITE" id="PS50110">
    <property type="entry name" value="RESPONSE_REGULATORY"/>
    <property type="match status" value="1"/>
</dbReference>
<protein>
    <submittedName>
        <fullName evidence="6">Two component transcriptional regulator, LuxR family</fullName>
    </submittedName>
</protein>
<reference evidence="6 7" key="1">
    <citation type="journal article" date="2011" name="Stand. Genomic Sci.">
        <title>Complete genome sequence of Treponema succinifaciens type strain (6091).</title>
        <authorList>
            <person name="Han C."/>
            <person name="Gronow S."/>
            <person name="Teshima H."/>
            <person name="Lapidus A."/>
            <person name="Nolan M."/>
            <person name="Lucas S."/>
            <person name="Hammon N."/>
            <person name="Deshpande S."/>
            <person name="Cheng J.F."/>
            <person name="Zeytun A."/>
            <person name="Tapia R."/>
            <person name="Goodwin L."/>
            <person name="Pitluck S."/>
            <person name="Liolios K."/>
            <person name="Pagani I."/>
            <person name="Ivanova N."/>
            <person name="Mavromatis K."/>
            <person name="Mikhailova N."/>
            <person name="Huntemann M."/>
            <person name="Pati A."/>
            <person name="Chen A."/>
            <person name="Palaniappan K."/>
            <person name="Land M."/>
            <person name="Hauser L."/>
            <person name="Brambilla E.M."/>
            <person name="Rohde M."/>
            <person name="Goker M."/>
            <person name="Woyke T."/>
            <person name="Bristow J."/>
            <person name="Eisen J.A."/>
            <person name="Markowitz V."/>
            <person name="Hugenholtz P."/>
            <person name="Kyrpides N.C."/>
            <person name="Klenk H.P."/>
            <person name="Detter J.C."/>
        </authorList>
    </citation>
    <scope>NUCLEOTIDE SEQUENCE [LARGE SCALE GENOMIC DNA]</scope>
    <source>
        <strain evidence="7">ATCC 33096 / DSM 2489 / 6091</strain>
    </source>
</reference>
<gene>
    <name evidence="6" type="ordered locus">Tresu_0145</name>
</gene>
<keyword evidence="2" id="KW-0238">DNA-binding</keyword>
<dbReference type="InterPro" id="IPR036388">
    <property type="entry name" value="WH-like_DNA-bd_sf"/>
</dbReference>
<dbReference type="EMBL" id="CP002631">
    <property type="protein sequence ID" value="AEB13111.1"/>
    <property type="molecule type" value="Genomic_DNA"/>
</dbReference>
<dbReference type="AlphaFoldDB" id="F2NV07"/>
<feature type="modified residue" description="4-aspartylphosphate" evidence="3">
    <location>
        <position position="53"/>
    </location>
</feature>
<dbReference type="SUPFAM" id="SSF46894">
    <property type="entry name" value="C-terminal effector domain of the bipartite response regulators"/>
    <property type="match status" value="1"/>
</dbReference>
<dbReference type="SMART" id="SM00448">
    <property type="entry name" value="REC"/>
    <property type="match status" value="1"/>
</dbReference>
<dbReference type="InterPro" id="IPR001789">
    <property type="entry name" value="Sig_transdc_resp-reg_receiver"/>
</dbReference>
<dbReference type="Pfam" id="PF00072">
    <property type="entry name" value="Response_reg"/>
    <property type="match status" value="1"/>
</dbReference>
<dbReference type="InterPro" id="IPR016032">
    <property type="entry name" value="Sig_transdc_resp-reg_C-effctor"/>
</dbReference>
<dbReference type="GO" id="GO:0003677">
    <property type="term" value="F:DNA binding"/>
    <property type="evidence" value="ECO:0007669"/>
    <property type="project" value="UniProtKB-KW"/>
</dbReference>
<dbReference type="CDD" id="cd06170">
    <property type="entry name" value="LuxR_C_like"/>
    <property type="match status" value="1"/>
</dbReference>
<proteinExistence type="predicted"/>
<keyword evidence="1 3" id="KW-0597">Phosphoprotein</keyword>
<dbReference type="Gene3D" id="3.40.50.2300">
    <property type="match status" value="1"/>
</dbReference>
<dbReference type="GO" id="GO:0000160">
    <property type="term" value="P:phosphorelay signal transduction system"/>
    <property type="evidence" value="ECO:0007669"/>
    <property type="project" value="InterPro"/>
</dbReference>
<dbReference type="PROSITE" id="PS50043">
    <property type="entry name" value="HTH_LUXR_2"/>
    <property type="match status" value="1"/>
</dbReference>